<keyword evidence="5" id="KW-1185">Reference proteome</keyword>
<dbReference type="Pfam" id="PF04082">
    <property type="entry name" value="Fungal_trans"/>
    <property type="match status" value="1"/>
</dbReference>
<feature type="region of interest" description="Disordered" evidence="2">
    <location>
        <begin position="14"/>
        <end position="78"/>
    </location>
</feature>
<dbReference type="STRING" id="49012.A0A0F7RVC5"/>
<organism evidence="4 5">
    <name type="scientific">Sporisorium scitamineum</name>
    <dbReference type="NCBI Taxonomy" id="49012"/>
    <lineage>
        <taxon>Eukaryota</taxon>
        <taxon>Fungi</taxon>
        <taxon>Dikarya</taxon>
        <taxon>Basidiomycota</taxon>
        <taxon>Ustilaginomycotina</taxon>
        <taxon>Ustilaginomycetes</taxon>
        <taxon>Ustilaginales</taxon>
        <taxon>Ustilaginaceae</taxon>
        <taxon>Sporisorium</taxon>
    </lineage>
</organism>
<dbReference type="SMART" id="SM00906">
    <property type="entry name" value="Fungal_trans"/>
    <property type="match status" value="1"/>
</dbReference>
<keyword evidence="1" id="KW-0539">Nucleus</keyword>
<dbReference type="Proteomes" id="UP000242770">
    <property type="component" value="Unassembled WGS sequence"/>
</dbReference>
<evidence type="ECO:0000259" key="3">
    <source>
        <dbReference type="SMART" id="SM00906"/>
    </source>
</evidence>
<accession>A0A0F7RVC5</accession>
<dbReference type="PANTHER" id="PTHR31668:SF30">
    <property type="entry name" value="ZN(II)2CYS6 TRANSCRIPTION FACTOR (EUROFUNG)"/>
    <property type="match status" value="1"/>
</dbReference>
<reference evidence="5" key="1">
    <citation type="submission" date="2014-06" db="EMBL/GenBank/DDBJ databases">
        <authorList>
            <person name="Berkman P.J."/>
        </authorList>
    </citation>
    <scope>NUCLEOTIDE SEQUENCE [LARGE SCALE GENOMIC DNA]</scope>
</reference>
<dbReference type="EMBL" id="CCFA01003141">
    <property type="protein sequence ID" value="CDS00846.1"/>
    <property type="molecule type" value="Genomic_DNA"/>
</dbReference>
<evidence type="ECO:0000313" key="4">
    <source>
        <dbReference type="EMBL" id="CDS00846.1"/>
    </source>
</evidence>
<sequence length="654" mass="72228">MHSFEVAAGPLPIPSFSRVQSPVPSSATLPQVNEHSASQQQQQQQQHGVSFSSSSGMDTQGRSATPSTSFNTKDKNGPSLSNMYCGPVLRPRSLDDIAPRQTFLAIVSLYFHYLWPLLPIVDRPTFSHDLLNRRDERDQAFFAFVLSLTSYTLIQCPRTVIPAPWTVYRRLHRICHLTSRRMQPRVYDPPQLLHVNTLYCDHIYLGTVGKINASNAVLAEAVRVAYTLGLHDERKNDARRGVAPYSLDAASFANYRAPTANAVDNELRRRMFWVLHGSSTTIAMLQDEPALIHAIDACVDLPLAVDEEALTNPGHVQRLPSVLCGFLTVTRLHQVMLELLESYRRDRRFPIDDLSVARSRIRYLADVLRRVQQALDDMPEELRKPVYTHSPPEPIRRPGSALPALDTVASRGQQQQQQQHAPLLQAIGFDAVTQTALGNHLSGTSPWPWPAETFTRDGLPNAEARSSNESPATHSPRNGTDMAAAEGNSIPPRGLDGGQPPHQVLTPPSALKPRHVHSSDPSAGSGALNMVDFINVFRPSPPPSTTPVLSPMCTMHANIVTTESLIRFMVTEYREMVATRIHDLKLRQLSHPPSSSSAPEDLPGESWQEAAANLLRVFNSLPLDALASNGQSLIDKIIYVVSALLNRTGANEEG</sequence>
<name>A0A0F7RVC5_9BASI</name>
<proteinExistence type="predicted"/>
<dbReference type="CDD" id="cd12148">
    <property type="entry name" value="fungal_TF_MHR"/>
    <property type="match status" value="1"/>
</dbReference>
<dbReference type="GO" id="GO:0006351">
    <property type="term" value="P:DNA-templated transcription"/>
    <property type="evidence" value="ECO:0007669"/>
    <property type="project" value="InterPro"/>
</dbReference>
<dbReference type="InterPro" id="IPR050797">
    <property type="entry name" value="Carb_Metab_Trans_Reg"/>
</dbReference>
<dbReference type="InterPro" id="IPR007219">
    <property type="entry name" value="XnlR_reg_dom"/>
</dbReference>
<evidence type="ECO:0000256" key="1">
    <source>
        <dbReference type="ARBA" id="ARBA00023242"/>
    </source>
</evidence>
<dbReference type="AlphaFoldDB" id="A0A0F7RVC5"/>
<feature type="compositionally biased region" description="Polar residues" evidence="2">
    <location>
        <begin position="464"/>
        <end position="478"/>
    </location>
</feature>
<feature type="compositionally biased region" description="Polar residues" evidence="2">
    <location>
        <begin position="17"/>
        <end position="35"/>
    </location>
</feature>
<dbReference type="GO" id="GO:0008270">
    <property type="term" value="F:zinc ion binding"/>
    <property type="evidence" value="ECO:0007669"/>
    <property type="project" value="InterPro"/>
</dbReference>
<dbReference type="GO" id="GO:0003677">
    <property type="term" value="F:DNA binding"/>
    <property type="evidence" value="ECO:0007669"/>
    <property type="project" value="InterPro"/>
</dbReference>
<feature type="compositionally biased region" description="Low complexity" evidence="2">
    <location>
        <begin position="36"/>
        <end position="55"/>
    </location>
</feature>
<feature type="domain" description="Xylanolytic transcriptional activator regulatory" evidence="3">
    <location>
        <begin position="214"/>
        <end position="308"/>
    </location>
</feature>
<gene>
    <name evidence="4" type="primary">SSCI52680.1</name>
</gene>
<feature type="region of interest" description="Disordered" evidence="2">
    <location>
        <begin position="442"/>
        <end position="524"/>
    </location>
</feature>
<protein>
    <recommendedName>
        <fullName evidence="3">Xylanolytic transcriptional activator regulatory domain-containing protein</fullName>
    </recommendedName>
</protein>
<evidence type="ECO:0000313" key="5">
    <source>
        <dbReference type="Proteomes" id="UP000242770"/>
    </source>
</evidence>
<feature type="compositionally biased region" description="Polar residues" evidence="2">
    <location>
        <begin position="56"/>
        <end position="71"/>
    </location>
</feature>
<dbReference type="PANTHER" id="PTHR31668">
    <property type="entry name" value="GLUCOSE TRANSPORT TRANSCRIPTION REGULATOR RGT1-RELATED-RELATED"/>
    <property type="match status" value="1"/>
</dbReference>
<evidence type="ECO:0000256" key="2">
    <source>
        <dbReference type="SAM" id="MobiDB-lite"/>
    </source>
</evidence>